<organism evidence="11 12">
    <name type="scientific">Candidatus Magasanikbacteria bacterium GW2011_GWA2_50_22</name>
    <dbReference type="NCBI Taxonomy" id="1619043"/>
    <lineage>
        <taxon>Bacteria</taxon>
        <taxon>Candidatus Magasanikiibacteriota</taxon>
    </lineage>
</organism>
<dbReference type="SUPFAM" id="SSF56784">
    <property type="entry name" value="HAD-like"/>
    <property type="match status" value="1"/>
</dbReference>
<name>A0A0G1ZCI9_9BACT</name>
<dbReference type="GO" id="GO:0005737">
    <property type="term" value="C:cytoplasm"/>
    <property type="evidence" value="ECO:0007669"/>
    <property type="project" value="TreeGrafter"/>
</dbReference>
<dbReference type="GO" id="GO:0006564">
    <property type="term" value="P:L-serine biosynthetic process"/>
    <property type="evidence" value="ECO:0007669"/>
    <property type="project" value="UniProtKB-KW"/>
</dbReference>
<evidence type="ECO:0000256" key="9">
    <source>
        <dbReference type="ARBA" id="ARBA00048138"/>
    </source>
</evidence>
<keyword evidence="6" id="KW-0378">Hydrolase</keyword>
<evidence type="ECO:0000256" key="3">
    <source>
        <dbReference type="ARBA" id="ARBA00012640"/>
    </source>
</evidence>
<evidence type="ECO:0000256" key="5">
    <source>
        <dbReference type="ARBA" id="ARBA00022723"/>
    </source>
</evidence>
<dbReference type="InterPro" id="IPR050582">
    <property type="entry name" value="HAD-like_SerB"/>
</dbReference>
<dbReference type="EMBL" id="LCQN01000016">
    <property type="protein sequence ID" value="KKW16889.1"/>
    <property type="molecule type" value="Genomic_DNA"/>
</dbReference>
<evidence type="ECO:0000256" key="7">
    <source>
        <dbReference type="ARBA" id="ARBA00022842"/>
    </source>
</evidence>
<comment type="caution">
    <text evidence="11">The sequence shown here is derived from an EMBL/GenBank/DDBJ whole genome shotgun (WGS) entry which is preliminary data.</text>
</comment>
<reference evidence="11 12" key="1">
    <citation type="journal article" date="2015" name="Nature">
        <title>rRNA introns, odd ribosomes, and small enigmatic genomes across a large radiation of phyla.</title>
        <authorList>
            <person name="Brown C.T."/>
            <person name="Hug L.A."/>
            <person name="Thomas B.C."/>
            <person name="Sharon I."/>
            <person name="Castelle C.J."/>
            <person name="Singh A."/>
            <person name="Wilkins M.J."/>
            <person name="Williams K.H."/>
            <person name="Banfield J.F."/>
        </authorList>
    </citation>
    <scope>NUCLEOTIDE SEQUENCE [LARGE SCALE GENOMIC DNA]</scope>
</reference>
<evidence type="ECO:0000256" key="6">
    <source>
        <dbReference type="ARBA" id="ARBA00022801"/>
    </source>
</evidence>
<keyword evidence="5" id="KW-0479">Metal-binding</keyword>
<dbReference type="Gene3D" id="3.40.50.1000">
    <property type="entry name" value="HAD superfamily/HAD-like"/>
    <property type="match status" value="1"/>
</dbReference>
<dbReference type="GO" id="GO:0036424">
    <property type="term" value="F:L-phosphoserine phosphatase activity"/>
    <property type="evidence" value="ECO:0007669"/>
    <property type="project" value="TreeGrafter"/>
</dbReference>
<comment type="pathway">
    <text evidence="2">Amino-acid biosynthesis; L-serine biosynthesis; L-serine from 3-phospho-D-glycerate: step 3/3.</text>
</comment>
<dbReference type="InterPro" id="IPR023214">
    <property type="entry name" value="HAD_sf"/>
</dbReference>
<keyword evidence="8" id="KW-0718">Serine biosynthesis</keyword>
<dbReference type="GO" id="GO:0000287">
    <property type="term" value="F:magnesium ion binding"/>
    <property type="evidence" value="ECO:0007669"/>
    <property type="project" value="TreeGrafter"/>
</dbReference>
<dbReference type="PANTHER" id="PTHR43344">
    <property type="entry name" value="PHOSPHOSERINE PHOSPHATASE"/>
    <property type="match status" value="1"/>
</dbReference>
<dbReference type="Pfam" id="PF12710">
    <property type="entry name" value="HAD"/>
    <property type="match status" value="1"/>
</dbReference>
<evidence type="ECO:0000256" key="4">
    <source>
        <dbReference type="ARBA" id="ARBA00022605"/>
    </source>
</evidence>
<evidence type="ECO:0000313" key="11">
    <source>
        <dbReference type="EMBL" id="KKW16889.1"/>
    </source>
</evidence>
<evidence type="ECO:0000313" key="12">
    <source>
        <dbReference type="Proteomes" id="UP000033982"/>
    </source>
</evidence>
<dbReference type="PANTHER" id="PTHR43344:SF2">
    <property type="entry name" value="PHOSPHOSERINE PHOSPHATASE"/>
    <property type="match status" value="1"/>
</dbReference>
<dbReference type="AlphaFoldDB" id="A0A0G1ZCI9"/>
<evidence type="ECO:0000256" key="10">
    <source>
        <dbReference type="ARBA" id="ARBA00048523"/>
    </source>
</evidence>
<sequence>MKRLAIFDLDGTIFRSSLTIELLELLIEEGVFPEKAKKMFARPYARWLDRKGSYEEYILATVRAFEIYFKGKKRKDVMKIARKVAAFHQDRVYRYTRDLLKRLKRQGYYLVAISHSSAMVVHAFGKKLGFDKVYGRLHEVDSRGRFTGRHLFVDTIDDKANLVKHLVDKKGYSLRGSIGVGDTESDSRFLEMVETPICFNPNLKLYKHAKRHGWTVVVERKDVIYVMNKGSR</sequence>
<evidence type="ECO:0000256" key="1">
    <source>
        <dbReference type="ARBA" id="ARBA00001946"/>
    </source>
</evidence>
<dbReference type="Gene3D" id="1.20.1440.100">
    <property type="entry name" value="SG protein - dephosphorylation function"/>
    <property type="match status" value="1"/>
</dbReference>
<keyword evidence="7" id="KW-0460">Magnesium</keyword>
<comment type="cofactor">
    <cofactor evidence="1">
        <name>Mg(2+)</name>
        <dbReference type="ChEBI" id="CHEBI:18420"/>
    </cofactor>
</comment>
<evidence type="ECO:0000256" key="2">
    <source>
        <dbReference type="ARBA" id="ARBA00005135"/>
    </source>
</evidence>
<comment type="catalytic activity">
    <reaction evidence="9">
        <text>O-phospho-L-serine + H2O = L-serine + phosphate</text>
        <dbReference type="Rhea" id="RHEA:21208"/>
        <dbReference type="ChEBI" id="CHEBI:15377"/>
        <dbReference type="ChEBI" id="CHEBI:33384"/>
        <dbReference type="ChEBI" id="CHEBI:43474"/>
        <dbReference type="ChEBI" id="CHEBI:57524"/>
        <dbReference type="EC" id="3.1.3.3"/>
    </reaction>
</comment>
<dbReference type="EC" id="3.1.3.3" evidence="3"/>
<evidence type="ECO:0000256" key="8">
    <source>
        <dbReference type="ARBA" id="ARBA00023299"/>
    </source>
</evidence>
<dbReference type="NCBIfam" id="TIGR01488">
    <property type="entry name" value="HAD-SF-IB"/>
    <property type="match status" value="1"/>
</dbReference>
<keyword evidence="4" id="KW-0028">Amino-acid biosynthesis</keyword>
<dbReference type="Proteomes" id="UP000033982">
    <property type="component" value="Unassembled WGS sequence"/>
</dbReference>
<protein>
    <recommendedName>
        <fullName evidence="3">phosphoserine phosphatase</fullName>
        <ecNumber evidence="3">3.1.3.3</ecNumber>
    </recommendedName>
</protein>
<accession>A0A0G1ZCI9</accession>
<proteinExistence type="predicted"/>
<gene>
    <name evidence="11" type="ORF">UY58_C0016G0011</name>
</gene>
<comment type="catalytic activity">
    <reaction evidence="10">
        <text>O-phospho-D-serine + H2O = D-serine + phosphate</text>
        <dbReference type="Rhea" id="RHEA:24873"/>
        <dbReference type="ChEBI" id="CHEBI:15377"/>
        <dbReference type="ChEBI" id="CHEBI:35247"/>
        <dbReference type="ChEBI" id="CHEBI:43474"/>
        <dbReference type="ChEBI" id="CHEBI:58680"/>
        <dbReference type="EC" id="3.1.3.3"/>
    </reaction>
</comment>
<dbReference type="InterPro" id="IPR036412">
    <property type="entry name" value="HAD-like_sf"/>
</dbReference>